<dbReference type="Proteomes" id="UP001443914">
    <property type="component" value="Unassembled WGS sequence"/>
</dbReference>
<dbReference type="PANTHER" id="PTHR31479:SF3">
    <property type="entry name" value="ALPHA_BETA-HYDROLASES SUPERFAMILY PROTEIN"/>
    <property type="match status" value="1"/>
</dbReference>
<evidence type="ECO:0000313" key="1">
    <source>
        <dbReference type="EMBL" id="KAK9674431.1"/>
    </source>
</evidence>
<dbReference type="PANTHER" id="PTHR31479">
    <property type="entry name" value="ALPHA/BETA-HYDROLASES SUPERFAMILY PROTEIN"/>
    <property type="match status" value="1"/>
</dbReference>
<dbReference type="InterPro" id="IPR029058">
    <property type="entry name" value="AB_hydrolase_fold"/>
</dbReference>
<comment type="caution">
    <text evidence="1">The sequence shown here is derived from an EMBL/GenBank/DDBJ whole genome shotgun (WGS) entry which is preliminary data.</text>
</comment>
<protein>
    <submittedName>
        <fullName evidence="1">Uncharacterized protein</fullName>
    </submittedName>
</protein>
<evidence type="ECO:0000313" key="2">
    <source>
        <dbReference type="Proteomes" id="UP001443914"/>
    </source>
</evidence>
<keyword evidence="2" id="KW-1185">Reference proteome</keyword>
<dbReference type="AlphaFoldDB" id="A0AAW1HEF0"/>
<dbReference type="Gene3D" id="3.40.50.1820">
    <property type="entry name" value="alpha/beta hydrolase"/>
    <property type="match status" value="1"/>
</dbReference>
<reference evidence="1" key="1">
    <citation type="submission" date="2024-03" db="EMBL/GenBank/DDBJ databases">
        <title>WGS assembly of Saponaria officinalis var. Norfolk2.</title>
        <authorList>
            <person name="Jenkins J."/>
            <person name="Shu S."/>
            <person name="Grimwood J."/>
            <person name="Barry K."/>
            <person name="Goodstein D."/>
            <person name="Schmutz J."/>
            <person name="Leebens-Mack J."/>
            <person name="Osbourn A."/>
        </authorList>
    </citation>
    <scope>NUCLEOTIDE SEQUENCE [LARGE SCALE GENOMIC DNA]</scope>
    <source>
        <strain evidence="1">JIC</strain>
    </source>
</reference>
<accession>A0AAW1HEF0</accession>
<name>A0AAW1HEF0_SAPOF</name>
<gene>
    <name evidence="1" type="ORF">RND81_12G231900</name>
</gene>
<dbReference type="EMBL" id="JBDFQZ010000012">
    <property type="protein sequence ID" value="KAK9674431.1"/>
    <property type="molecule type" value="Genomic_DNA"/>
</dbReference>
<organism evidence="1 2">
    <name type="scientific">Saponaria officinalis</name>
    <name type="common">Common soapwort</name>
    <name type="synonym">Lychnis saponaria</name>
    <dbReference type="NCBI Taxonomy" id="3572"/>
    <lineage>
        <taxon>Eukaryota</taxon>
        <taxon>Viridiplantae</taxon>
        <taxon>Streptophyta</taxon>
        <taxon>Embryophyta</taxon>
        <taxon>Tracheophyta</taxon>
        <taxon>Spermatophyta</taxon>
        <taxon>Magnoliopsida</taxon>
        <taxon>eudicotyledons</taxon>
        <taxon>Gunneridae</taxon>
        <taxon>Pentapetalae</taxon>
        <taxon>Caryophyllales</taxon>
        <taxon>Caryophyllaceae</taxon>
        <taxon>Caryophylleae</taxon>
        <taxon>Saponaria</taxon>
    </lineage>
</organism>
<proteinExistence type="predicted"/>
<dbReference type="SUPFAM" id="SSF53474">
    <property type="entry name" value="alpha/beta-Hydrolases"/>
    <property type="match status" value="1"/>
</dbReference>
<sequence>MACFVQAAYLLELDRQERIAAEKALAPNWWLPFKYKLSRTLRDRRDGSIFGAILEWERSVTQPIRPSGAPRAVLAIRGTLFNIKNIRMDLTDDLRFAAWESLTGSVRFKIALDAMKSLVKNFGSSDVCIAGHSLGAGFAFQIGKLLAADGIIVEAHLYNPPSISVARSIINIREDVVSMFKGLAAKLPFGTSSRDTSVVDPNTAAAPNNRWIPHLYVNHCDYVCCLYTAGPTNGNKEKNKKVAAPASSTNVVVKLFITYKNNQKFFDAHALKQWWADDFTLKNFADNSPLINRQLKSLYQLPRRLK</sequence>